<name>A0AAX3FLS5_ACTEU</name>
<evidence type="ECO:0000256" key="3">
    <source>
        <dbReference type="ARBA" id="ARBA00023237"/>
    </source>
</evidence>
<dbReference type="RefSeq" id="WP_081978353.1">
    <property type="nucleotide sequence ID" value="NZ_LR134310.1"/>
</dbReference>
<evidence type="ECO:0000256" key="4">
    <source>
        <dbReference type="SAM" id="Coils"/>
    </source>
</evidence>
<evidence type="ECO:0000313" key="8">
    <source>
        <dbReference type="EMBL" id="VEE93107.1"/>
    </source>
</evidence>
<keyword evidence="1" id="KW-1134">Transmembrane beta strand</keyword>
<keyword evidence="5" id="KW-0732">Signal</keyword>
<dbReference type="Pfam" id="PF08479">
    <property type="entry name" value="POTRA_2"/>
    <property type="match status" value="1"/>
</dbReference>
<dbReference type="Gene3D" id="3.10.20.310">
    <property type="entry name" value="membrane protein fhac"/>
    <property type="match status" value="1"/>
</dbReference>
<dbReference type="Proteomes" id="UP000268529">
    <property type="component" value="Chromosome"/>
</dbReference>
<dbReference type="Gene3D" id="2.40.160.50">
    <property type="entry name" value="membrane protein fhac: a member of the omp85/tpsb transporter family"/>
    <property type="match status" value="1"/>
</dbReference>
<keyword evidence="3" id="KW-0998">Cell outer membrane</keyword>
<accession>A0AAX3FLS5</accession>
<feature type="chain" id="PRO_5043791455" evidence="5">
    <location>
        <begin position="21"/>
        <end position="567"/>
    </location>
</feature>
<evidence type="ECO:0000259" key="6">
    <source>
        <dbReference type="Pfam" id="PF03865"/>
    </source>
</evidence>
<evidence type="ECO:0000256" key="5">
    <source>
        <dbReference type="SAM" id="SignalP"/>
    </source>
</evidence>
<dbReference type="GO" id="GO:0046819">
    <property type="term" value="P:protein secretion by the type V secretion system"/>
    <property type="evidence" value="ECO:0007669"/>
    <property type="project" value="TreeGrafter"/>
</dbReference>
<dbReference type="GO" id="GO:0008320">
    <property type="term" value="F:protein transmembrane transporter activity"/>
    <property type="evidence" value="ECO:0007669"/>
    <property type="project" value="TreeGrafter"/>
</dbReference>
<evidence type="ECO:0000256" key="1">
    <source>
        <dbReference type="ARBA" id="ARBA00022452"/>
    </source>
</evidence>
<dbReference type="InterPro" id="IPR051544">
    <property type="entry name" value="TPS_OM_transporter"/>
</dbReference>
<dbReference type="PIRSF" id="PIRSF029745">
    <property type="entry name" value="FhaC"/>
    <property type="match status" value="1"/>
</dbReference>
<proteinExistence type="predicted"/>
<sequence>MSKKYEKTLLCMLCLSAAMANQSVTAEEKDPLSQEIQRLKHQQTINEAEENLQRAEKFLDASQEQTSSPILDSNAEQNGQQITQIDIDLNKQTFALNFNPVIEKYKHQPLSSAVVLNLVKELTSVLYDAGYVTSAIGLKDKAIENGHLTFIVHWGMVNDIYVNNEKPSTFKDRAMVSVLPNLKDKVFNVHDIDQFVEILNTNNKEAEIKVLASDEYAKSNLNIVTQRNSLPTLTLGFNNSGAENNRNGRNQVTANITWSDVLGTNDTWAFQTGYRFYKQHTKNNQQNYSLSYVQPFSYYTFETRVSQSDYEKELKGFNTYSSSGKTQTANIKLSRLLTRNKSSMLFAYSEFEFKKRQNHVANRLVGNLHHNKVTVGLSHISQLWNGKLYSDVSYTNGLNWFNANKLAYDTKGEKTLRLVSTSLNWHKPVELFKRNASYQMRIGGQYSSDSLYSDNQFSIGDEYTVRGFKGSVLSGDKGAYLSQTLTLPFYPQKAYLSTLSPFIGVDIGRVYQKSPKLNKTLSGIAAGMKAQVKNMSLSFTYAKPLQTLATRPNHKSPVYYVNGSITF</sequence>
<dbReference type="EMBL" id="LR134310">
    <property type="protein sequence ID" value="VEE93107.1"/>
    <property type="molecule type" value="Genomic_DNA"/>
</dbReference>
<evidence type="ECO:0000259" key="7">
    <source>
        <dbReference type="Pfam" id="PF08479"/>
    </source>
</evidence>
<organism evidence="8 9">
    <name type="scientific">Actinobacillus equuli</name>
    <dbReference type="NCBI Taxonomy" id="718"/>
    <lineage>
        <taxon>Bacteria</taxon>
        <taxon>Pseudomonadati</taxon>
        <taxon>Pseudomonadota</taxon>
        <taxon>Gammaproteobacteria</taxon>
        <taxon>Pasteurellales</taxon>
        <taxon>Pasteurellaceae</taxon>
        <taxon>Actinobacillus</taxon>
    </lineage>
</organism>
<dbReference type="PANTHER" id="PTHR34597:SF3">
    <property type="entry name" value="OUTER MEMBRANE TRANSPORTER CDIB"/>
    <property type="match status" value="1"/>
</dbReference>
<evidence type="ECO:0000313" key="9">
    <source>
        <dbReference type="Proteomes" id="UP000268529"/>
    </source>
</evidence>
<feature type="domain" description="Haemolysin activator HlyB C-terminal" evidence="6">
    <location>
        <begin position="218"/>
        <end position="529"/>
    </location>
</feature>
<dbReference type="Pfam" id="PF03865">
    <property type="entry name" value="ShlB"/>
    <property type="match status" value="1"/>
</dbReference>
<dbReference type="InterPro" id="IPR005565">
    <property type="entry name" value="Hemolysn_activator_HlyB_C"/>
</dbReference>
<dbReference type="InterPro" id="IPR013686">
    <property type="entry name" value="Polypept-transport_assoc_ShlB"/>
</dbReference>
<feature type="coiled-coil region" evidence="4">
    <location>
        <begin position="38"/>
        <end position="65"/>
    </location>
</feature>
<dbReference type="GeneID" id="92744850"/>
<dbReference type="InterPro" id="IPR027282">
    <property type="entry name" value="TPS"/>
</dbReference>
<dbReference type="GO" id="GO:0098046">
    <property type="term" value="C:type V protein secretion system complex"/>
    <property type="evidence" value="ECO:0007669"/>
    <property type="project" value="TreeGrafter"/>
</dbReference>
<keyword evidence="4" id="KW-0175">Coiled coil</keyword>
<dbReference type="AlphaFoldDB" id="A0AAX3FLS5"/>
<evidence type="ECO:0000256" key="2">
    <source>
        <dbReference type="ARBA" id="ARBA00022692"/>
    </source>
</evidence>
<feature type="signal peptide" evidence="5">
    <location>
        <begin position="1"/>
        <end position="20"/>
    </location>
</feature>
<feature type="domain" description="Polypeptide-transport-associated ShlB-type" evidence="7">
    <location>
        <begin position="82"/>
        <end position="155"/>
    </location>
</feature>
<reference evidence="8 9" key="1">
    <citation type="submission" date="2018-12" db="EMBL/GenBank/DDBJ databases">
        <authorList>
            <consortium name="Pathogen Informatics"/>
        </authorList>
    </citation>
    <scope>NUCLEOTIDE SEQUENCE [LARGE SCALE GENOMIC DNA]</scope>
    <source>
        <strain evidence="8 9">NCTC8529</strain>
    </source>
</reference>
<gene>
    <name evidence="8" type="primary">fhaC_3</name>
    <name evidence="8" type="ORF">NCTC8529_02256</name>
</gene>
<keyword evidence="2" id="KW-0812">Transmembrane</keyword>
<keyword evidence="1" id="KW-0472">Membrane</keyword>
<dbReference type="PANTHER" id="PTHR34597">
    <property type="entry name" value="SLR1661 PROTEIN"/>
    <property type="match status" value="1"/>
</dbReference>
<protein>
    <submittedName>
        <fullName evidence="8">LspB protein</fullName>
    </submittedName>
</protein>